<organism evidence="2 3">
    <name type="scientific">Hippocampus comes</name>
    <name type="common">Tiger tail seahorse</name>
    <dbReference type="NCBI Taxonomy" id="109280"/>
    <lineage>
        <taxon>Eukaryota</taxon>
        <taxon>Metazoa</taxon>
        <taxon>Chordata</taxon>
        <taxon>Craniata</taxon>
        <taxon>Vertebrata</taxon>
        <taxon>Euteleostomi</taxon>
        <taxon>Actinopterygii</taxon>
        <taxon>Neopterygii</taxon>
        <taxon>Teleostei</taxon>
        <taxon>Neoteleostei</taxon>
        <taxon>Acanthomorphata</taxon>
        <taxon>Syngnathiaria</taxon>
        <taxon>Syngnathiformes</taxon>
        <taxon>Syngnathoidei</taxon>
        <taxon>Syngnathidae</taxon>
        <taxon>Hippocampus</taxon>
    </lineage>
</organism>
<evidence type="ECO:0000256" key="1">
    <source>
        <dbReference type="SAM" id="MobiDB-lite"/>
    </source>
</evidence>
<feature type="compositionally biased region" description="Basic and acidic residues" evidence="1">
    <location>
        <begin position="85"/>
        <end position="96"/>
    </location>
</feature>
<feature type="compositionally biased region" description="Polar residues" evidence="1">
    <location>
        <begin position="107"/>
        <end position="119"/>
    </location>
</feature>
<evidence type="ECO:0000313" key="3">
    <source>
        <dbReference type="Proteomes" id="UP000264820"/>
    </source>
</evidence>
<protein>
    <submittedName>
        <fullName evidence="2">Uncharacterized protein</fullName>
    </submittedName>
</protein>
<accession>A0A3Q3DAZ6</accession>
<dbReference type="AlphaFoldDB" id="A0A3Q3DAZ6"/>
<sequence>LASISRTKTTGIRNPICKSPYSVLVDVERNVPASLQLGLDAKCAEEPSQRHGNLSEKHPLIEARSLLAKVETFNQGAAIVRRRGRIEPPRPFEGNDSKAPQPRGEATASQNICQANGTPSPHDGRRATSPLAVDVKQTHVDLLK</sequence>
<reference evidence="2" key="2">
    <citation type="submission" date="2025-09" db="UniProtKB">
        <authorList>
            <consortium name="Ensembl"/>
        </authorList>
    </citation>
    <scope>IDENTIFICATION</scope>
</reference>
<name>A0A3Q3DAZ6_HIPCM</name>
<dbReference type="Proteomes" id="UP000264820">
    <property type="component" value="Unplaced"/>
</dbReference>
<proteinExistence type="predicted"/>
<feature type="region of interest" description="Disordered" evidence="1">
    <location>
        <begin position="81"/>
        <end position="144"/>
    </location>
</feature>
<evidence type="ECO:0000313" key="2">
    <source>
        <dbReference type="Ensembl" id="ENSHCOP00000007529.1"/>
    </source>
</evidence>
<dbReference type="Ensembl" id="ENSHCOT00000001835.1">
    <property type="protein sequence ID" value="ENSHCOP00000007529.1"/>
    <property type="gene ID" value="ENSHCOG00000009589.1"/>
</dbReference>
<reference evidence="2" key="1">
    <citation type="submission" date="2025-08" db="UniProtKB">
        <authorList>
            <consortium name="Ensembl"/>
        </authorList>
    </citation>
    <scope>IDENTIFICATION</scope>
</reference>
<keyword evidence="3" id="KW-1185">Reference proteome</keyword>